<keyword evidence="5 7" id="KW-1133">Transmembrane helix</keyword>
<evidence type="ECO:0000256" key="7">
    <source>
        <dbReference type="RuleBase" id="RU367100"/>
    </source>
</evidence>
<comment type="caution">
    <text evidence="9">The sequence shown here is derived from an EMBL/GenBank/DDBJ whole genome shotgun (WGS) entry which is preliminary data.</text>
</comment>
<gene>
    <name evidence="7" type="primary">DLT1</name>
    <name evidence="9" type="ORF">LTR24_001169</name>
</gene>
<comment type="similarity">
    <text evidence="2 7">Belongs to the DLT1 family.</text>
</comment>
<evidence type="ECO:0000256" key="5">
    <source>
        <dbReference type="ARBA" id="ARBA00022989"/>
    </source>
</evidence>
<feature type="compositionally biased region" description="Polar residues" evidence="8">
    <location>
        <begin position="311"/>
        <end position="322"/>
    </location>
</feature>
<evidence type="ECO:0000256" key="6">
    <source>
        <dbReference type="ARBA" id="ARBA00023136"/>
    </source>
</evidence>
<dbReference type="EMBL" id="JAVRRG010000008">
    <property type="protein sequence ID" value="KAK5100104.1"/>
    <property type="molecule type" value="Genomic_DNA"/>
</dbReference>
<feature type="compositionally biased region" description="Polar residues" evidence="8">
    <location>
        <begin position="364"/>
        <end position="377"/>
    </location>
</feature>
<dbReference type="InterPro" id="IPR038869">
    <property type="entry name" value="DLT1"/>
</dbReference>
<comment type="function">
    <text evidence="1 7">Required for growth under high-pressure and low-temperature conditions.</text>
</comment>
<keyword evidence="10" id="KW-1185">Reference proteome</keyword>
<name>A0ABR0KLM2_9EURO</name>
<dbReference type="Proteomes" id="UP001345013">
    <property type="component" value="Unassembled WGS sequence"/>
</dbReference>
<evidence type="ECO:0000256" key="3">
    <source>
        <dbReference type="ARBA" id="ARBA00021353"/>
    </source>
</evidence>
<evidence type="ECO:0000256" key="2">
    <source>
        <dbReference type="ARBA" id="ARBA00005550"/>
    </source>
</evidence>
<keyword evidence="4 7" id="KW-0812">Transmembrane</keyword>
<evidence type="ECO:0000256" key="1">
    <source>
        <dbReference type="ARBA" id="ARBA00002489"/>
    </source>
</evidence>
<sequence length="533" mass="59465">MARTTRVKAILFRIFYSTTFTLVFLTTIGFAAAGPIDAIYQSYRRNRLLDVFILAGLYFFTGLFALLLYSTRLYTNRQLFKDIPKTYMPIDKRELGNRRVARLIEDCRNRANVVGYLARPRARRVEKEVGYAGARIRTLLKPEHSKESSIFEPQWGAISHPGWSSPAARETPNLEYNTVVNELTDLIEARAVSLAPVDPSIGPNDGGNAAVDEYIIEALRRPEEQGMRAYVTQLISLDVLADNSLLVAFLTLYERARFAPNPLSEHEFKQLMRMFAETLRTMKTLDINRLDHPDDSDDDPEPPALHHEPNTIENPSRQSQIARDSGAQASSSSLATSTSSPTSSSIAGSVRRYAPTHARPRPQLRNTNTNANATSYITAPPRISHDSVRSISSTEEYQDAADPDPDSDPSWTHPTTRPPFFRARSSQHSHSHSPTNTSTHSRGGRTAHPRPRPRPRSRATGPRRRSQLRRAMSFASVGSAGESLRSMSVKSSGSVIRLNPGYDGSREMLPFEYIVQGAGSDDGREGSVRRQVL</sequence>
<protein>
    <recommendedName>
        <fullName evidence="3 7">Defect at low temperature protein 1</fullName>
    </recommendedName>
</protein>
<accession>A0ABR0KLM2</accession>
<evidence type="ECO:0000313" key="9">
    <source>
        <dbReference type="EMBL" id="KAK5100104.1"/>
    </source>
</evidence>
<evidence type="ECO:0000313" key="10">
    <source>
        <dbReference type="Proteomes" id="UP001345013"/>
    </source>
</evidence>
<feature type="region of interest" description="Disordered" evidence="8">
    <location>
        <begin position="288"/>
        <end position="470"/>
    </location>
</feature>
<dbReference type="PANTHER" id="PTHR40021:SF1">
    <property type="entry name" value="DEFECT AT LOW TEMPERATURE PROTEIN 1"/>
    <property type="match status" value="1"/>
</dbReference>
<dbReference type="PANTHER" id="PTHR40021">
    <property type="entry name" value="DEFECT AT LOW TEMPERATURE PROTEIN 1"/>
    <property type="match status" value="1"/>
</dbReference>
<evidence type="ECO:0000256" key="8">
    <source>
        <dbReference type="SAM" id="MobiDB-lite"/>
    </source>
</evidence>
<organism evidence="9 10">
    <name type="scientific">Lithohypha guttulata</name>
    <dbReference type="NCBI Taxonomy" id="1690604"/>
    <lineage>
        <taxon>Eukaryota</taxon>
        <taxon>Fungi</taxon>
        <taxon>Dikarya</taxon>
        <taxon>Ascomycota</taxon>
        <taxon>Pezizomycotina</taxon>
        <taxon>Eurotiomycetes</taxon>
        <taxon>Chaetothyriomycetidae</taxon>
        <taxon>Chaetothyriales</taxon>
        <taxon>Trichomeriaceae</taxon>
        <taxon>Lithohypha</taxon>
    </lineage>
</organism>
<feature type="compositionally biased region" description="Low complexity" evidence="8">
    <location>
        <begin position="325"/>
        <end position="349"/>
    </location>
</feature>
<proteinExistence type="inferred from homology"/>
<reference evidence="9 10" key="1">
    <citation type="submission" date="2023-08" db="EMBL/GenBank/DDBJ databases">
        <title>Black Yeasts Isolated from many extreme environments.</title>
        <authorList>
            <person name="Coleine C."/>
            <person name="Stajich J.E."/>
            <person name="Selbmann L."/>
        </authorList>
    </citation>
    <scope>NUCLEOTIDE SEQUENCE [LARGE SCALE GENOMIC DNA]</scope>
    <source>
        <strain evidence="9 10">CCFEE 5885</strain>
    </source>
</reference>
<comment type="subcellular location">
    <subcellularLocation>
        <location evidence="7">Membrane</location>
        <topology evidence="7">Multi-pass membrane protein</topology>
    </subcellularLocation>
</comment>
<feature type="transmembrane region" description="Helical" evidence="7">
    <location>
        <begin position="14"/>
        <end position="36"/>
    </location>
</feature>
<evidence type="ECO:0000256" key="4">
    <source>
        <dbReference type="ARBA" id="ARBA00022692"/>
    </source>
</evidence>
<feature type="compositionally biased region" description="Basic residues" evidence="8">
    <location>
        <begin position="442"/>
        <end position="468"/>
    </location>
</feature>
<keyword evidence="6 7" id="KW-0472">Membrane</keyword>
<feature type="compositionally biased region" description="Low complexity" evidence="8">
    <location>
        <begin position="432"/>
        <end position="441"/>
    </location>
</feature>
<feature type="compositionally biased region" description="Acidic residues" evidence="8">
    <location>
        <begin position="396"/>
        <end position="407"/>
    </location>
</feature>
<feature type="transmembrane region" description="Helical" evidence="7">
    <location>
        <begin position="48"/>
        <end position="69"/>
    </location>
</feature>